<dbReference type="Pfam" id="PF16870">
    <property type="entry name" value="OxoGdeHyase_C"/>
    <property type="match status" value="1"/>
</dbReference>
<evidence type="ECO:0000313" key="8">
    <source>
        <dbReference type="EMBL" id="CAA9296630.1"/>
    </source>
</evidence>
<dbReference type="NCBIfam" id="NF008907">
    <property type="entry name" value="PRK12270.1"/>
    <property type="match status" value="1"/>
</dbReference>
<dbReference type="Pfam" id="PF00676">
    <property type="entry name" value="E1_dh"/>
    <property type="match status" value="1"/>
</dbReference>
<dbReference type="InterPro" id="IPR031717">
    <property type="entry name" value="ODO-1/KGD_C"/>
</dbReference>
<keyword evidence="4" id="KW-0786">Thiamine pyrophosphate</keyword>
<evidence type="ECO:0000256" key="4">
    <source>
        <dbReference type="ARBA" id="ARBA00023052"/>
    </source>
</evidence>
<dbReference type="GO" id="GO:0006099">
    <property type="term" value="P:tricarboxylic acid cycle"/>
    <property type="evidence" value="ECO:0007669"/>
    <property type="project" value="TreeGrafter"/>
</dbReference>
<dbReference type="Pfam" id="PF16078">
    <property type="entry name" value="2-oxogl_dehyd_N"/>
    <property type="match status" value="1"/>
</dbReference>
<evidence type="ECO:0000256" key="3">
    <source>
        <dbReference type="ARBA" id="ARBA00023002"/>
    </source>
</evidence>
<evidence type="ECO:0000256" key="1">
    <source>
        <dbReference type="ARBA" id="ARBA00001964"/>
    </source>
</evidence>
<evidence type="ECO:0000256" key="2">
    <source>
        <dbReference type="ARBA" id="ARBA00012280"/>
    </source>
</evidence>
<protein>
    <recommendedName>
        <fullName evidence="2">oxoglutarate dehydrogenase (succinyl-transferring)</fullName>
        <ecNumber evidence="2">1.2.4.2</ecNumber>
    </recommendedName>
</protein>
<dbReference type="GO" id="GO:0045252">
    <property type="term" value="C:oxoglutarate dehydrogenase complex"/>
    <property type="evidence" value="ECO:0007669"/>
    <property type="project" value="TreeGrafter"/>
</dbReference>
<dbReference type="Gene3D" id="3.40.50.12470">
    <property type="match status" value="1"/>
</dbReference>
<feature type="region of interest" description="Disordered" evidence="6">
    <location>
        <begin position="510"/>
        <end position="533"/>
    </location>
</feature>
<proteinExistence type="predicted"/>
<dbReference type="PIRSF" id="PIRSF000157">
    <property type="entry name" value="Oxoglu_dh_E1"/>
    <property type="match status" value="1"/>
</dbReference>
<dbReference type="InterPro" id="IPR032106">
    <property type="entry name" value="2-oxogl_dehyd_N"/>
</dbReference>
<dbReference type="SUPFAM" id="SSF52518">
    <property type="entry name" value="Thiamin diphosphate-binding fold (THDP-binding)"/>
    <property type="match status" value="2"/>
</dbReference>
<feature type="domain" description="Transketolase-like pyrimidine-binding" evidence="7">
    <location>
        <begin position="581"/>
        <end position="776"/>
    </location>
</feature>
<dbReference type="SMART" id="SM00861">
    <property type="entry name" value="Transket_pyr"/>
    <property type="match status" value="1"/>
</dbReference>
<dbReference type="EC" id="1.2.4.2" evidence="2"/>
<dbReference type="Pfam" id="PF02779">
    <property type="entry name" value="Transket_pyr"/>
    <property type="match status" value="1"/>
</dbReference>
<dbReference type="Gene3D" id="3.40.50.11610">
    <property type="entry name" value="Multifunctional 2-oxoglutarate metabolism enzyme, C-terminal domain"/>
    <property type="match status" value="1"/>
</dbReference>
<dbReference type="NCBIfam" id="TIGR00239">
    <property type="entry name" value="2oxo_dh_E1"/>
    <property type="match status" value="1"/>
</dbReference>
<accession>A0A6J4K6Y7</accession>
<dbReference type="GO" id="GO:0030976">
    <property type="term" value="F:thiamine pyrophosphate binding"/>
    <property type="evidence" value="ECO:0007669"/>
    <property type="project" value="InterPro"/>
</dbReference>
<dbReference type="Gene3D" id="1.10.287.1150">
    <property type="entry name" value="TPP helical domain"/>
    <property type="match status" value="1"/>
</dbReference>
<dbReference type="PANTHER" id="PTHR23152">
    <property type="entry name" value="2-OXOGLUTARATE DEHYDROGENASE"/>
    <property type="match status" value="1"/>
</dbReference>
<reference evidence="8" key="1">
    <citation type="submission" date="2020-02" db="EMBL/GenBank/DDBJ databases">
        <authorList>
            <person name="Meier V. D."/>
        </authorList>
    </citation>
    <scope>NUCLEOTIDE SEQUENCE</scope>
    <source>
        <strain evidence="8">AVDCRST_MAG26</strain>
    </source>
</reference>
<dbReference type="GO" id="GO:0004591">
    <property type="term" value="F:oxoglutarate dehydrogenase (succinyl-transferring) activity"/>
    <property type="evidence" value="ECO:0007669"/>
    <property type="project" value="UniProtKB-EC"/>
</dbReference>
<evidence type="ECO:0000256" key="6">
    <source>
        <dbReference type="SAM" id="MobiDB-lite"/>
    </source>
</evidence>
<dbReference type="NCBIfam" id="NF006914">
    <property type="entry name" value="PRK09404.1"/>
    <property type="match status" value="1"/>
</dbReference>
<dbReference type="AlphaFoldDB" id="A0A6J4K6Y7"/>
<organism evidence="8">
    <name type="scientific">uncultured Chloroflexia bacterium</name>
    <dbReference type="NCBI Taxonomy" id="1672391"/>
    <lineage>
        <taxon>Bacteria</taxon>
        <taxon>Bacillati</taxon>
        <taxon>Chloroflexota</taxon>
        <taxon>Chloroflexia</taxon>
        <taxon>environmental samples</taxon>
    </lineage>
</organism>
<evidence type="ECO:0000259" key="7">
    <source>
        <dbReference type="SMART" id="SM00861"/>
    </source>
</evidence>
<gene>
    <name evidence="8" type="ORF">AVDCRST_MAG26-4485</name>
</gene>
<dbReference type="GO" id="GO:0005829">
    <property type="term" value="C:cytosol"/>
    <property type="evidence" value="ECO:0007669"/>
    <property type="project" value="TreeGrafter"/>
</dbReference>
<dbReference type="InterPro" id="IPR029061">
    <property type="entry name" value="THDP-binding"/>
</dbReference>
<dbReference type="InterPro" id="IPR042179">
    <property type="entry name" value="KGD_C_sf"/>
</dbReference>
<dbReference type="EMBL" id="CADCTK010001071">
    <property type="protein sequence ID" value="CAA9296630.1"/>
    <property type="molecule type" value="Genomic_DNA"/>
</dbReference>
<keyword evidence="3 8" id="KW-0560">Oxidoreductase</keyword>
<dbReference type="InterPro" id="IPR011603">
    <property type="entry name" value="2oxoglutarate_DH_E1"/>
</dbReference>
<dbReference type="InterPro" id="IPR005475">
    <property type="entry name" value="Transketolase-like_Pyr-bd"/>
</dbReference>
<dbReference type="InterPro" id="IPR001017">
    <property type="entry name" value="DH_E1"/>
</dbReference>
<name>A0A6J4K6Y7_9CHLR</name>
<dbReference type="PANTHER" id="PTHR23152:SF4">
    <property type="entry name" value="2-OXOADIPATE DEHYDROGENASE COMPLEX COMPONENT E1"/>
    <property type="match status" value="1"/>
</dbReference>
<dbReference type="FunFam" id="3.40.50.970:FF:000036">
    <property type="entry name" value="2-oxoglutarate dehydrogenase E1 component"/>
    <property type="match status" value="1"/>
</dbReference>
<comment type="catalytic activity">
    <reaction evidence="5">
        <text>N(6)-[(R)-lipoyl]-L-lysyl-[protein] + 2-oxoglutarate + H(+) = N(6)-[(R)-S(8)-succinyldihydrolipoyl]-L-lysyl-[protein] + CO2</text>
        <dbReference type="Rhea" id="RHEA:12188"/>
        <dbReference type="Rhea" id="RHEA-COMP:10474"/>
        <dbReference type="Rhea" id="RHEA-COMP:20092"/>
        <dbReference type="ChEBI" id="CHEBI:15378"/>
        <dbReference type="ChEBI" id="CHEBI:16526"/>
        <dbReference type="ChEBI" id="CHEBI:16810"/>
        <dbReference type="ChEBI" id="CHEBI:83099"/>
        <dbReference type="ChEBI" id="CHEBI:83120"/>
        <dbReference type="EC" id="1.2.4.2"/>
    </reaction>
</comment>
<evidence type="ECO:0000256" key="5">
    <source>
        <dbReference type="ARBA" id="ARBA00051911"/>
    </source>
</evidence>
<dbReference type="Gene3D" id="3.40.50.970">
    <property type="match status" value="1"/>
</dbReference>
<comment type="cofactor">
    <cofactor evidence="1">
        <name>thiamine diphosphate</name>
        <dbReference type="ChEBI" id="CHEBI:58937"/>
    </cofactor>
</comment>
<sequence>MSDLNLFHGANAGYALELYERYQQDPASVDAHTRAFFETWTPEQDGGLENGSAVAQMAAPVDVDRTVGAARLIRYIRELGHMAARIDPLGGEPPGDPGLKLEIHHVTEDDLRALPASIVRGPLVEGSPSALEAVEKLRQAYSGSIGYETDHIHEFEERAWIREAAEGRRFFQNFDAQRKREILERLTEVETFERYLHQTFLGQKRFSIEGCDMLVPMLDAVIRNAASGGRREVVLGMAHRGRLNVLAHVLGKPYATILQAFHSSSRDEGAAPSGKGTGGWTGDVKYHLGARRAYKESGIEQMPLTLAPNPSHLEFVDPVVVGSARAAQERRDQRGAPTQDPKASLGILIHGDAAFPGQGIVAETLNLSGLPGYQTGGTVHIIVNNQIGFTTEPREARSTLYASDLAKGFEIPIVHVNADDPEACIAMARMAYAYVEQFGKDFLIDLVGYRRWGHNEGDEPAFTQPRMYERITQHPSVRELWARTLAEQGVVAADEAEGLVQAVQQRLDQARRTPQANGTPDAKAAEVPPQRAAVPATAVPAERLLELNEALLVRPEGFSANPKLDRLLQRRRAVMAGDGGVDWGHAEALAFASILADGTPIRFTGQDVQRGTFSHRHLVLHEPETGRRYVPLQALPAAKASFDIHNSPLSEAAVLGFEYGYSTHAPNVLVLWEAQFGDFANSAQVIIDQFIVSGPAKWQQRPGLVLLLPHGYEGQGPEHSNGRMERFLQLAAGDNIRVANCTTAAQYFHLLRRQAALLQSDPRPLIVMTPKSLLRHPRAASAPADLATGSFQPVLDDADARAQAERVTRLILCTGKVHVDLMVAEERAAATHVAACRVEELHPFPEGEVRALLTAYPNVREVVWLQEEPRNMGAWHYVAPRLQALLNPGVPLRYAGRPEFASPAEGSLRQHTAEQARLLRDALGGGVDRHEIAEEIDDQLKMTGVQHAG</sequence>
<dbReference type="CDD" id="cd02016">
    <property type="entry name" value="TPP_E1_OGDC_like"/>
    <property type="match status" value="1"/>
</dbReference>